<comment type="caution">
    <text evidence="4">The sequence shown here is derived from an EMBL/GenBank/DDBJ whole genome shotgun (WGS) entry which is preliminary data.</text>
</comment>
<feature type="signal peptide" evidence="3">
    <location>
        <begin position="1"/>
        <end position="18"/>
    </location>
</feature>
<dbReference type="EMBL" id="LNIX01000001">
    <property type="protein sequence ID" value="OXA61967.1"/>
    <property type="molecule type" value="Genomic_DNA"/>
</dbReference>
<evidence type="ECO:0000313" key="5">
    <source>
        <dbReference type="Proteomes" id="UP000198287"/>
    </source>
</evidence>
<accession>A0A226EXS7</accession>
<evidence type="ECO:0000256" key="1">
    <source>
        <dbReference type="SAM" id="MobiDB-lite"/>
    </source>
</evidence>
<keyword evidence="2" id="KW-0472">Membrane</keyword>
<gene>
    <name evidence="4" type="ORF">Fcan01_01564</name>
</gene>
<name>A0A226EXS7_FOLCA</name>
<keyword evidence="3" id="KW-0732">Signal</keyword>
<evidence type="ECO:0000256" key="3">
    <source>
        <dbReference type="SAM" id="SignalP"/>
    </source>
</evidence>
<feature type="chain" id="PRO_5013302443" evidence="3">
    <location>
        <begin position="19"/>
        <end position="310"/>
    </location>
</feature>
<feature type="region of interest" description="Disordered" evidence="1">
    <location>
        <begin position="215"/>
        <end position="251"/>
    </location>
</feature>
<evidence type="ECO:0000256" key="2">
    <source>
        <dbReference type="SAM" id="Phobius"/>
    </source>
</evidence>
<keyword evidence="5" id="KW-1185">Reference proteome</keyword>
<keyword evidence="2" id="KW-1133">Transmembrane helix</keyword>
<protein>
    <submittedName>
        <fullName evidence="4">Uncharacterized protein</fullName>
    </submittedName>
</protein>
<sequence length="310" mass="34086">MNFTNLVILFFLISQISITPTISCNNIGKGFAKEAAREFSIAAVQSSEDLKRSLDDASARLTDAMGEGIDATRQVVAELSTSISDLARSVSVKINSADFENLGKAATESLRDAVDKLSQNWNLSLDTADMKDFGAEASKNLGEALQNINIKLSLMISVAFDDNVVRAVGYASIALGIAFSVLFIAIVVSLKSCRKCTVSLFTAYVGVCRNNNNMDEEGSKNLEGEEESDSNKNSIKLENNRRGQVDGRQQNQRKLLDNSVEEFNDDAKVYNVLVEKGDRKKERESLAGFTSQKFSNLKNFWSTQEEHSSF</sequence>
<keyword evidence="2" id="KW-0812">Transmembrane</keyword>
<reference evidence="4 5" key="1">
    <citation type="submission" date="2015-12" db="EMBL/GenBank/DDBJ databases">
        <title>The genome of Folsomia candida.</title>
        <authorList>
            <person name="Faddeeva A."/>
            <person name="Derks M.F."/>
            <person name="Anvar Y."/>
            <person name="Smit S."/>
            <person name="Van Straalen N."/>
            <person name="Roelofs D."/>
        </authorList>
    </citation>
    <scope>NUCLEOTIDE SEQUENCE [LARGE SCALE GENOMIC DNA]</scope>
    <source>
        <strain evidence="4 5">VU population</strain>
        <tissue evidence="4">Whole body</tissue>
    </source>
</reference>
<evidence type="ECO:0000313" key="4">
    <source>
        <dbReference type="EMBL" id="OXA61967.1"/>
    </source>
</evidence>
<organism evidence="4 5">
    <name type="scientific">Folsomia candida</name>
    <name type="common">Springtail</name>
    <dbReference type="NCBI Taxonomy" id="158441"/>
    <lineage>
        <taxon>Eukaryota</taxon>
        <taxon>Metazoa</taxon>
        <taxon>Ecdysozoa</taxon>
        <taxon>Arthropoda</taxon>
        <taxon>Hexapoda</taxon>
        <taxon>Collembola</taxon>
        <taxon>Entomobryomorpha</taxon>
        <taxon>Isotomoidea</taxon>
        <taxon>Isotomidae</taxon>
        <taxon>Proisotominae</taxon>
        <taxon>Folsomia</taxon>
    </lineage>
</organism>
<dbReference type="AlphaFoldDB" id="A0A226EXS7"/>
<proteinExistence type="predicted"/>
<feature type="transmembrane region" description="Helical" evidence="2">
    <location>
        <begin position="167"/>
        <end position="190"/>
    </location>
</feature>
<dbReference type="Proteomes" id="UP000198287">
    <property type="component" value="Unassembled WGS sequence"/>
</dbReference>